<evidence type="ECO:0000256" key="8">
    <source>
        <dbReference type="ARBA" id="ARBA00022968"/>
    </source>
</evidence>
<keyword evidence="5 13" id="KW-0812">Transmembrane</keyword>
<feature type="binding site" description="axial binding residue" evidence="13 14">
    <location>
        <position position="268"/>
    </location>
    <ligand>
        <name>heme</name>
        <dbReference type="ChEBI" id="CHEBI:30413"/>
    </ligand>
    <ligandPart>
        <name>Fe</name>
        <dbReference type="ChEBI" id="CHEBI:18248"/>
    </ligandPart>
</feature>
<evidence type="ECO:0000256" key="3">
    <source>
        <dbReference type="ARBA" id="ARBA00022519"/>
    </source>
</evidence>
<evidence type="ECO:0000313" key="17">
    <source>
        <dbReference type="EMBL" id="KPY04957.1"/>
    </source>
</evidence>
<dbReference type="PATRIC" id="fig|34065.5.peg.5142"/>
<dbReference type="PANTHER" id="PTHR34128">
    <property type="entry name" value="CYTOCHROME C-TYPE BIOGENESIS PROTEIN CCME HOMOLOG, MITOCHONDRIAL"/>
    <property type="match status" value="1"/>
</dbReference>
<feature type="region of interest" description="Disordered" evidence="15">
    <location>
        <begin position="118"/>
        <end position="138"/>
    </location>
</feature>
<reference evidence="17 18" key="1">
    <citation type="submission" date="2015-09" db="EMBL/GenBank/DDBJ databases">
        <title>Genome announcement of multiple Pseudomonas syringae strains.</title>
        <authorList>
            <person name="Thakur S."/>
            <person name="Wang P.W."/>
            <person name="Gong Y."/>
            <person name="Weir B.S."/>
            <person name="Guttman D.S."/>
        </authorList>
    </citation>
    <scope>NUCLEOTIDE SEQUENCE [LARGE SCALE GENOMIC DNA]</scope>
    <source>
        <strain evidence="17 18">ICMP4331</strain>
    </source>
</reference>
<organism evidence="17 18">
    <name type="scientific">Pseudomonas amygdali pv. mori</name>
    <dbReference type="NCBI Taxonomy" id="34065"/>
    <lineage>
        <taxon>Bacteria</taxon>
        <taxon>Pseudomonadati</taxon>
        <taxon>Pseudomonadota</taxon>
        <taxon>Gammaproteobacteria</taxon>
        <taxon>Pseudomonadales</taxon>
        <taxon>Pseudomonadaceae</taxon>
        <taxon>Pseudomonas</taxon>
        <taxon>Pseudomonas amygdali</taxon>
    </lineage>
</organism>
<dbReference type="Gene3D" id="2.40.50.140">
    <property type="entry name" value="Nucleic acid-binding proteins"/>
    <property type="match status" value="1"/>
</dbReference>
<dbReference type="PANTHER" id="PTHR34128:SF2">
    <property type="entry name" value="CYTOCHROME C-TYPE BIOGENESIS PROTEIN CCME HOMOLOG, MITOCHONDRIAL"/>
    <property type="match status" value="1"/>
</dbReference>
<dbReference type="GO" id="GO:0017004">
    <property type="term" value="P:cytochrome complex assembly"/>
    <property type="evidence" value="ECO:0007669"/>
    <property type="project" value="UniProtKB-KW"/>
</dbReference>
<dbReference type="Proteomes" id="UP000050420">
    <property type="component" value="Unassembled WGS sequence"/>
</dbReference>
<dbReference type="FunFam" id="2.40.50.140:FF:000104">
    <property type="entry name" value="Cytochrome c-type biogenesis protein CcmE"/>
    <property type="match status" value="1"/>
</dbReference>
<comment type="caution">
    <text evidence="17">The sequence shown here is derived from an EMBL/GenBank/DDBJ whole genome shotgun (WGS) entry which is preliminary data.</text>
</comment>
<dbReference type="GO" id="GO:0020037">
    <property type="term" value="F:heme binding"/>
    <property type="evidence" value="ECO:0007669"/>
    <property type="project" value="InterPro"/>
</dbReference>
<proteinExistence type="inferred from homology"/>
<comment type="similarity">
    <text evidence="13">Belongs to the CcmE/CycJ family.</text>
</comment>
<dbReference type="HAMAP" id="MF_01959">
    <property type="entry name" value="CcmE"/>
    <property type="match status" value="1"/>
</dbReference>
<evidence type="ECO:0000256" key="10">
    <source>
        <dbReference type="ARBA" id="ARBA00023004"/>
    </source>
</evidence>
<dbReference type="NCBIfam" id="NF009727">
    <property type="entry name" value="PRK13254.1-1"/>
    <property type="match status" value="1"/>
</dbReference>
<keyword evidence="10 13" id="KW-0408">Iron</keyword>
<feature type="region of interest" description="Disordered" evidence="15">
    <location>
        <begin position="268"/>
        <end position="295"/>
    </location>
</feature>
<keyword evidence="2 13" id="KW-1003">Cell membrane</keyword>
<accession>A0A0Q0APA3</accession>
<keyword evidence="6 13" id="KW-0479">Metal-binding</keyword>
<evidence type="ECO:0000256" key="15">
    <source>
        <dbReference type="SAM" id="MobiDB-lite"/>
    </source>
</evidence>
<evidence type="ECO:0000256" key="14">
    <source>
        <dbReference type="PIRSR" id="PIRSR604329-50"/>
    </source>
</evidence>
<dbReference type="NCBIfam" id="NF009731">
    <property type="entry name" value="PRK13254.1-5"/>
    <property type="match status" value="1"/>
</dbReference>
<evidence type="ECO:0000256" key="1">
    <source>
        <dbReference type="ARBA" id="ARBA00004533"/>
    </source>
</evidence>
<keyword evidence="8 13" id="KW-0735">Signal-anchor</keyword>
<evidence type="ECO:0000256" key="2">
    <source>
        <dbReference type="ARBA" id="ARBA00022475"/>
    </source>
</evidence>
<comment type="function">
    <text evidence="12 13">Heme chaperone required for the biogenesis of c-type cytochromes. Transiently binds heme delivered by CcmC and transfers the heme to apo-cytochromes in a process facilitated by CcmF and CcmH.</text>
</comment>
<evidence type="ECO:0000256" key="4">
    <source>
        <dbReference type="ARBA" id="ARBA00022617"/>
    </source>
</evidence>
<keyword evidence="9 13" id="KW-1133">Transmembrane helix</keyword>
<dbReference type="NCBIfam" id="NF009729">
    <property type="entry name" value="PRK13254.1-3"/>
    <property type="match status" value="1"/>
</dbReference>
<feature type="transmembrane region" description="Helical" evidence="16">
    <location>
        <begin position="149"/>
        <end position="170"/>
    </location>
</feature>
<dbReference type="SUPFAM" id="SSF82093">
    <property type="entry name" value="Heme chaperone CcmE"/>
    <property type="match status" value="1"/>
</dbReference>
<evidence type="ECO:0000256" key="5">
    <source>
        <dbReference type="ARBA" id="ARBA00022692"/>
    </source>
</evidence>
<dbReference type="InterPro" id="IPR036127">
    <property type="entry name" value="CcmE-like_sf"/>
</dbReference>
<name>A0A0Q0APA3_PSEA0</name>
<feature type="topological domain" description="Extracellular" evidence="13">
    <location>
        <begin position="170"/>
        <end position="295"/>
    </location>
</feature>
<sequence length="295" mass="31144">MRSSGGIPCTRARRSALRKNRPCLPKCGCRCCSRCWVSTASSASYCCCVCALKCCVASRAPSGSRPRFCGAWGKRQHRRRAGLELRVIQRLSRHGPPRAVCLVGLRSVPVGVADQRGNAAGGAPAVPETTGASPEAGESLVNPLRKKRLLIIAALLAGVGLALTLALGALKENINLFYTPSQIANGEAPLDTRIRAGGMVEKGSLQRSADSLDVRFVVTDFNKSVTITYRGILPDLFREGQGIVALGKLNAQGVVVADEVLAKHDEKYMPPEVTKALRDSGQAAPGGSSTPAKQG</sequence>
<comment type="subcellular location">
    <subcellularLocation>
        <location evidence="1">Cell inner membrane</location>
    </subcellularLocation>
    <subcellularLocation>
        <location evidence="13">Cell membrane</location>
        <topology evidence="13">Single-pass type II membrane protein</topology>
    </subcellularLocation>
</comment>
<dbReference type="Pfam" id="PF03100">
    <property type="entry name" value="CcmE"/>
    <property type="match status" value="1"/>
</dbReference>
<keyword evidence="3" id="KW-0997">Cell inner membrane</keyword>
<evidence type="ECO:0000256" key="16">
    <source>
        <dbReference type="SAM" id="Phobius"/>
    </source>
</evidence>
<dbReference type="GO" id="GO:0005886">
    <property type="term" value="C:plasma membrane"/>
    <property type="evidence" value="ECO:0007669"/>
    <property type="project" value="UniProtKB-SubCell"/>
</dbReference>
<evidence type="ECO:0000256" key="11">
    <source>
        <dbReference type="ARBA" id="ARBA00023136"/>
    </source>
</evidence>
<protein>
    <recommendedName>
        <fullName evidence="13">Cytochrome c-type biogenesis protein CcmE</fullName>
    </recommendedName>
    <alternativeName>
        <fullName evidence="13">Cytochrome c maturation protein E</fullName>
    </alternativeName>
    <alternativeName>
        <fullName evidence="13">Heme chaperone CcmE</fullName>
    </alternativeName>
</protein>
<evidence type="ECO:0000256" key="7">
    <source>
        <dbReference type="ARBA" id="ARBA00022748"/>
    </source>
</evidence>
<dbReference type="InterPro" id="IPR012340">
    <property type="entry name" value="NA-bd_OB-fold"/>
</dbReference>
<feature type="binding site" description="covalent" evidence="13 14">
    <location>
        <position position="264"/>
    </location>
    <ligand>
        <name>heme</name>
        <dbReference type="ChEBI" id="CHEBI:30413"/>
    </ligand>
</feature>
<keyword evidence="11 13" id="KW-0472">Membrane</keyword>
<evidence type="ECO:0000256" key="12">
    <source>
        <dbReference type="ARBA" id="ARBA00056663"/>
    </source>
</evidence>
<gene>
    <name evidence="13" type="primary">ccmE</name>
    <name evidence="13" type="synonym">cycJ</name>
    <name evidence="17" type="ORF">ALO63_101780</name>
</gene>
<dbReference type="GO" id="GO:0046872">
    <property type="term" value="F:metal ion binding"/>
    <property type="evidence" value="ECO:0007669"/>
    <property type="project" value="UniProtKB-KW"/>
</dbReference>
<evidence type="ECO:0000256" key="9">
    <source>
        <dbReference type="ARBA" id="ARBA00022989"/>
    </source>
</evidence>
<feature type="topological domain" description="Cytoplasmic" evidence="13">
    <location>
        <begin position="1"/>
        <end position="148"/>
    </location>
</feature>
<evidence type="ECO:0000256" key="6">
    <source>
        <dbReference type="ARBA" id="ARBA00022723"/>
    </source>
</evidence>
<dbReference type="InterPro" id="IPR004329">
    <property type="entry name" value="CcmE"/>
</dbReference>
<keyword evidence="4 13" id="KW-0349">Heme</keyword>
<dbReference type="AlphaFoldDB" id="A0A0Q0APA3"/>
<keyword evidence="7 13" id="KW-0201">Cytochrome c-type biogenesis</keyword>
<evidence type="ECO:0000313" key="18">
    <source>
        <dbReference type="Proteomes" id="UP000050420"/>
    </source>
</evidence>
<evidence type="ECO:0000256" key="13">
    <source>
        <dbReference type="HAMAP-Rule" id="MF_01959"/>
    </source>
</evidence>
<dbReference type="EMBL" id="LJQU01000026">
    <property type="protein sequence ID" value="KPY04957.1"/>
    <property type="molecule type" value="Genomic_DNA"/>
</dbReference>
<dbReference type="GO" id="GO:0017003">
    <property type="term" value="P:protein-heme linkage"/>
    <property type="evidence" value="ECO:0007669"/>
    <property type="project" value="UniProtKB-UniRule"/>
</dbReference>